<dbReference type="GO" id="GO:0030317">
    <property type="term" value="P:flagellated sperm motility"/>
    <property type="evidence" value="ECO:0007669"/>
    <property type="project" value="TreeGrafter"/>
</dbReference>
<feature type="domain" description="IQ motif and ubiquitin-like" evidence="1">
    <location>
        <begin position="436"/>
        <end position="567"/>
    </location>
</feature>
<dbReference type="InterPro" id="IPR037695">
    <property type="entry name" value="IQUB"/>
</dbReference>
<protein>
    <submittedName>
        <fullName evidence="2">IQ and ubiquitin-like domain-containing protein</fullName>
    </submittedName>
</protein>
<dbReference type="GO" id="GO:0001669">
    <property type="term" value="C:acrosomal vesicle"/>
    <property type="evidence" value="ECO:0007669"/>
    <property type="project" value="TreeGrafter"/>
</dbReference>
<proteinExistence type="predicted"/>
<dbReference type="GO" id="GO:0031514">
    <property type="term" value="C:motile cilium"/>
    <property type="evidence" value="ECO:0007669"/>
    <property type="project" value="TreeGrafter"/>
</dbReference>
<dbReference type="InterPro" id="IPR057887">
    <property type="entry name" value="IQUB_helical"/>
</dbReference>
<dbReference type="GO" id="GO:0060271">
    <property type="term" value="P:cilium assembly"/>
    <property type="evidence" value="ECO:0007669"/>
    <property type="project" value="TreeGrafter"/>
</dbReference>
<dbReference type="PANTHER" id="PTHR21074">
    <property type="entry name" value="IQ AND UBIQUITIN-LIKE DOMAIN-CONTAINING PROTEIN"/>
    <property type="match status" value="1"/>
</dbReference>
<evidence type="ECO:0000259" key="1">
    <source>
        <dbReference type="Pfam" id="PF25805"/>
    </source>
</evidence>
<dbReference type="PROSITE" id="PS50096">
    <property type="entry name" value="IQ"/>
    <property type="match status" value="1"/>
</dbReference>
<sequence length="884" mass="103101">MSDEAFVVSDGLNSLMSHCEEDSSCSLPLSLEQSEFLGSNSEKHCSLTNESNVSEFKTDKIILNTNNALPRTGVSQKPWCVVVQIKFPYNTIMIVNDLPEGLPFDLLRRLIAEECCDRVKNIKLYYDGKFIKSGITPKRLFTDLSVVPEIDCRFKHPSQTTKIHLGKRTCKLSRTDEVSVYIYKGSETHKDTQMDNLELMIEKDGGDPEPCIVQINWIPEKPKKPFLGGYKRKSDQRLFHHATSQTFPKPIRLPPVPIFSRETQTYELRHAKQDTLQQASTAMSKPGFYVSNLEDNVVSPRPYETADDLEKRRNLCALKIQCCVRRWLARRKVARLRKLRDEYIRFLEDKEAEYQRRKIERFDRDYDRRVQPKTRADFDRMFNALEQWRKGEFDKICATSSNLSTQKARLGILVDKEVELMKRIIQQQINISKYGKMREQEQYIEKAATTNRWTSAHDLEPVEKDTPATLTAKKLLILYENLKSNRLNKTERMDLLLTVKKLAGSHPSTLSCDLVSLVERETELMLRNIPSSMLAGLRKRILHRFIQFCKNPEYNPAVAPHLPIPDKSIPDSHIKQWADTHRCMSCGRYLRTKYFDVSARATHLDVCTFCWRQGNRGRDRIDLDPYRVILEELRKTETRLIIEAIEAKKIELYQESLKALDDAVEDQIYRKKLNYCLAYRPELERSSENQEPLTETKITPVSDRLDLLVSVQDIYFLVSKVWDSRSALSGCSDLGELTLCRWRVNEPWSPWNTLLVTQKEAELHFKLKEIPLESLYADAILTHVRQRLVIAKNAFMRLCPVGRVLTRERWELRNLLRNPEDTKEYRQLRRRKLKDNGVPLYLLTLEQRHEPSIQPPDVLMPVIDGYLQMEDLGIKHLAEKWPLP</sequence>
<organism evidence="2">
    <name type="scientific">Mesocestoides corti</name>
    <name type="common">Flatworm</name>
    <dbReference type="NCBI Taxonomy" id="53468"/>
    <lineage>
        <taxon>Eukaryota</taxon>
        <taxon>Metazoa</taxon>
        <taxon>Spiralia</taxon>
        <taxon>Lophotrochozoa</taxon>
        <taxon>Platyhelminthes</taxon>
        <taxon>Cestoda</taxon>
        <taxon>Eucestoda</taxon>
        <taxon>Cyclophyllidea</taxon>
        <taxon>Mesocestoididae</taxon>
        <taxon>Mesocestoides</taxon>
    </lineage>
</organism>
<dbReference type="Pfam" id="PF25805">
    <property type="entry name" value="IQUB"/>
    <property type="match status" value="1"/>
</dbReference>
<accession>A0A5K3EG69</accession>
<dbReference type="AlphaFoldDB" id="A0A5K3EG69"/>
<evidence type="ECO:0000313" key="2">
    <source>
        <dbReference type="WBParaSite" id="MCU_000288-RA"/>
    </source>
</evidence>
<dbReference type="WBParaSite" id="MCU_000288-RA">
    <property type="protein sequence ID" value="MCU_000288-RA"/>
    <property type="gene ID" value="MCU_000288"/>
</dbReference>
<reference evidence="2" key="1">
    <citation type="submission" date="2019-11" db="UniProtKB">
        <authorList>
            <consortium name="WormBaseParasite"/>
        </authorList>
    </citation>
    <scope>IDENTIFICATION</scope>
</reference>
<name>A0A5K3EG69_MESCO</name>
<dbReference type="PANTHER" id="PTHR21074:SF0">
    <property type="entry name" value="IQ AND UBIQUITIN-LIKE DOMAIN-CONTAINING PROTEIN"/>
    <property type="match status" value="1"/>
</dbReference>